<comment type="caution">
    <text evidence="2">The sequence shown here is derived from an EMBL/GenBank/DDBJ whole genome shotgun (WGS) entry which is preliminary data.</text>
</comment>
<dbReference type="Proteomes" id="UP001628179">
    <property type="component" value="Unassembled WGS sequence"/>
</dbReference>
<feature type="transmembrane region" description="Helical" evidence="1">
    <location>
        <begin position="168"/>
        <end position="188"/>
    </location>
</feature>
<feature type="transmembrane region" description="Helical" evidence="1">
    <location>
        <begin position="66"/>
        <end position="85"/>
    </location>
</feature>
<dbReference type="GeneID" id="98173282"/>
<dbReference type="EMBL" id="BAAFSV010000001">
    <property type="protein sequence ID" value="GAB1312327.1"/>
    <property type="molecule type" value="Genomic_DNA"/>
</dbReference>
<evidence type="ECO:0000313" key="2">
    <source>
        <dbReference type="EMBL" id="GAB1312327.1"/>
    </source>
</evidence>
<proteinExistence type="predicted"/>
<dbReference type="RefSeq" id="XP_070914060.1">
    <property type="nucleotide sequence ID" value="XM_071057959.1"/>
</dbReference>
<evidence type="ECO:0000313" key="3">
    <source>
        <dbReference type="Proteomes" id="UP001628179"/>
    </source>
</evidence>
<name>A0ABQ0G3L2_9PEZI</name>
<accession>A0ABQ0G3L2</accession>
<evidence type="ECO:0000256" key="1">
    <source>
        <dbReference type="SAM" id="Phobius"/>
    </source>
</evidence>
<keyword evidence="1" id="KW-0812">Transmembrane</keyword>
<feature type="transmembrane region" description="Helical" evidence="1">
    <location>
        <begin position="132"/>
        <end position="156"/>
    </location>
</feature>
<keyword evidence="1" id="KW-1133">Transmembrane helix</keyword>
<protein>
    <submittedName>
        <fullName evidence="2">Uncharacterized protein</fullName>
    </submittedName>
</protein>
<gene>
    <name evidence="2" type="ORF">MFIFM68171_02537</name>
</gene>
<feature type="transmembrane region" description="Helical" evidence="1">
    <location>
        <begin position="28"/>
        <end position="46"/>
    </location>
</feature>
<organism evidence="2 3">
    <name type="scientific">Madurella fahalii</name>
    <dbReference type="NCBI Taxonomy" id="1157608"/>
    <lineage>
        <taxon>Eukaryota</taxon>
        <taxon>Fungi</taxon>
        <taxon>Dikarya</taxon>
        <taxon>Ascomycota</taxon>
        <taxon>Pezizomycotina</taxon>
        <taxon>Sordariomycetes</taxon>
        <taxon>Sordariomycetidae</taxon>
        <taxon>Sordariales</taxon>
        <taxon>Sordariales incertae sedis</taxon>
        <taxon>Madurella</taxon>
    </lineage>
</organism>
<sequence length="340" mass="36951">MRRLCRPNKALLLLSNLPSKTRQLRTSLVLYIVALTFTVACCYYAHQALLNPNPTIGDFWLSAANANLFISILSLTISSLVAYLLPDALNQLQWALASRPSGISMPILAILSSGTQWHAVAIITLRNMRSPIALATGLLRLGLPLSGIFFGSILKFGATFDYHFQGRLAPVAVYSGAALLDASILSFIRPSRVNMYFQTLTPMLLSDDLYAVAMPAPDCEEKGCTSLFLPGGLGTVRVIDGPAVNITLMEGKRLGTSDTVQVQNAPGRLLRFKSLSMAADFDRDSECKVYGQGGDDAIQICIKQEGPSLTVGWAACPSRLKDEDEKLCFTEKDWMAAPIN</sequence>
<keyword evidence="1" id="KW-0472">Membrane</keyword>
<reference evidence="2 3" key="1">
    <citation type="submission" date="2024-09" db="EMBL/GenBank/DDBJ databases">
        <title>Itraconazole resistance in Madurella fahalii resulting from another homologue of gene encoding cytochrome P450 14-alpha sterol demethylase (CYP51).</title>
        <authorList>
            <person name="Yoshioka I."/>
            <person name="Fahal A.H."/>
            <person name="Kaneko S."/>
            <person name="Yaguchi T."/>
        </authorList>
    </citation>
    <scope>NUCLEOTIDE SEQUENCE [LARGE SCALE GENOMIC DNA]</scope>
    <source>
        <strain evidence="2 3">IFM 68171</strain>
    </source>
</reference>
<keyword evidence="3" id="KW-1185">Reference proteome</keyword>